<dbReference type="OrthoDB" id="8614023at2"/>
<evidence type="ECO:0000256" key="4">
    <source>
        <dbReference type="ARBA" id="ARBA00023125"/>
    </source>
</evidence>
<dbReference type="SUPFAM" id="SSF51306">
    <property type="entry name" value="LexA/Signal peptidase"/>
    <property type="match status" value="1"/>
</dbReference>
<dbReference type="GO" id="GO:0004252">
    <property type="term" value="F:serine-type endopeptidase activity"/>
    <property type="evidence" value="ECO:0007669"/>
    <property type="project" value="InterPro"/>
</dbReference>
<dbReference type="Pfam" id="PF00717">
    <property type="entry name" value="Peptidase_S24"/>
    <property type="match status" value="1"/>
</dbReference>
<organism evidence="7 8">
    <name type="scientific">Snodgrassella communis</name>
    <dbReference type="NCBI Taxonomy" id="2946699"/>
    <lineage>
        <taxon>Bacteria</taxon>
        <taxon>Pseudomonadati</taxon>
        <taxon>Pseudomonadota</taxon>
        <taxon>Betaproteobacteria</taxon>
        <taxon>Neisseriales</taxon>
        <taxon>Neisseriaceae</taxon>
        <taxon>Snodgrassella</taxon>
    </lineage>
</organism>
<dbReference type="Proteomes" id="UP000027170">
    <property type="component" value="Unassembled WGS sequence"/>
</dbReference>
<dbReference type="RefSeq" id="WP_051608273.1">
    <property type="nucleotide sequence ID" value="NZ_JFZV01000010.1"/>
</dbReference>
<keyword evidence="4" id="KW-0238">DNA-binding</keyword>
<keyword evidence="8" id="KW-1185">Reference proteome</keyword>
<dbReference type="Gene3D" id="2.10.109.10">
    <property type="entry name" value="Umud Fragment, subunit A"/>
    <property type="match status" value="1"/>
</dbReference>
<evidence type="ECO:0000313" key="8">
    <source>
        <dbReference type="Proteomes" id="UP000027170"/>
    </source>
</evidence>
<evidence type="ECO:0000313" key="7">
    <source>
        <dbReference type="EMBL" id="KDN14129.1"/>
    </source>
</evidence>
<gene>
    <name evidence="7" type="ORF">SALWKB29_1790</name>
</gene>
<keyword evidence="2" id="KW-0378">Hydrolase</keyword>
<reference evidence="7 8" key="1">
    <citation type="submission" date="2014-03" db="EMBL/GenBank/DDBJ databases">
        <title>The genomes of two eusocial bee gut symbionts.</title>
        <authorList>
            <person name="Kwong W.K."/>
            <person name="Engel P."/>
            <person name="Koch H."/>
            <person name="Moran N.A."/>
        </authorList>
    </citation>
    <scope>NUCLEOTIDE SEQUENCE [LARGE SCALE GENOMIC DNA]</scope>
    <source>
        <strain evidence="8">wkB29</strain>
    </source>
</reference>
<evidence type="ECO:0000256" key="5">
    <source>
        <dbReference type="ARBA" id="ARBA00023163"/>
    </source>
</evidence>
<dbReference type="InterPro" id="IPR015927">
    <property type="entry name" value="Peptidase_S24_S26A/B/C"/>
</dbReference>
<feature type="domain" description="Peptidase S24/S26A/S26B/S26C" evidence="6">
    <location>
        <begin position="116"/>
        <end position="219"/>
    </location>
</feature>
<dbReference type="EMBL" id="JFZV01000010">
    <property type="protein sequence ID" value="KDN14129.1"/>
    <property type="molecule type" value="Genomic_DNA"/>
</dbReference>
<keyword evidence="5" id="KW-0804">Transcription</keyword>
<accession>A0A836MPH4</accession>
<comment type="caution">
    <text evidence="7">The sequence shown here is derived from an EMBL/GenBank/DDBJ whole genome shotgun (WGS) entry which is preliminary data.</text>
</comment>
<dbReference type="GO" id="GO:0016020">
    <property type="term" value="C:membrane"/>
    <property type="evidence" value="ECO:0007669"/>
    <property type="project" value="InterPro"/>
</dbReference>
<dbReference type="AlphaFoldDB" id="A0A836MPH4"/>
<evidence type="ECO:0000256" key="2">
    <source>
        <dbReference type="ARBA" id="ARBA00022801"/>
    </source>
</evidence>
<dbReference type="CDD" id="cd06529">
    <property type="entry name" value="S24_LexA-like"/>
    <property type="match status" value="1"/>
</dbReference>
<dbReference type="InterPro" id="IPR036286">
    <property type="entry name" value="LexA/Signal_pep-like_sf"/>
</dbReference>
<protein>
    <recommendedName>
        <fullName evidence="6">Peptidase S24/S26A/S26B/S26C domain-containing protein</fullName>
    </recommendedName>
</protein>
<dbReference type="GO" id="GO:0006508">
    <property type="term" value="P:proteolysis"/>
    <property type="evidence" value="ECO:0007669"/>
    <property type="project" value="UniProtKB-KW"/>
</dbReference>
<dbReference type="GO" id="GO:0003677">
    <property type="term" value="F:DNA binding"/>
    <property type="evidence" value="ECO:0007669"/>
    <property type="project" value="UniProtKB-KW"/>
</dbReference>
<dbReference type="PANTHER" id="PTHR40661">
    <property type="match status" value="1"/>
</dbReference>
<dbReference type="InterPro" id="IPR019756">
    <property type="entry name" value="Pept_S26A_signal_pept_1_Ser-AS"/>
</dbReference>
<keyword evidence="1" id="KW-0645">Protease</keyword>
<sequence length="227" mass="25306">MKTIEETYRERLLMLSKQYGGQTGLSKRIDKSPAQISQWVNGSADSKTGKARSMKSDTAREIEGVLGLPRGWFDQPVKTTDTTPQEGFIQFTLLDVKAAAGNGFDNSDFPESVQLVEVSEKWARNNIGNNLKSISIITASGDSMQPTFNSGDWLFVDQAINFYEEDGVYVFMSSSGLKVKRLQKFVSGELKIISDNQKYKSEVLKDNELNSIKICGKVVATLRVERI</sequence>
<dbReference type="PANTHER" id="PTHR40661:SF3">
    <property type="entry name" value="FELS-1 PROPHAGE TRANSCRIPTIONAL REGULATOR"/>
    <property type="match status" value="1"/>
</dbReference>
<proteinExistence type="predicted"/>
<name>A0A836MPH4_9NEIS</name>
<dbReference type="PROSITE" id="PS00501">
    <property type="entry name" value="SPASE_I_1"/>
    <property type="match status" value="1"/>
</dbReference>
<dbReference type="InterPro" id="IPR039418">
    <property type="entry name" value="LexA-like"/>
</dbReference>
<keyword evidence="3" id="KW-0805">Transcription regulation</keyword>
<evidence type="ECO:0000259" key="6">
    <source>
        <dbReference type="Pfam" id="PF00717"/>
    </source>
</evidence>
<evidence type="ECO:0000256" key="1">
    <source>
        <dbReference type="ARBA" id="ARBA00022670"/>
    </source>
</evidence>
<evidence type="ECO:0000256" key="3">
    <source>
        <dbReference type="ARBA" id="ARBA00023015"/>
    </source>
</evidence>